<name>A0ABR2JXT8_9EUKA</name>
<accession>A0ABR2JXT8</accession>
<dbReference type="InterPro" id="IPR009091">
    <property type="entry name" value="RCC1/BLIP-II"/>
</dbReference>
<evidence type="ECO:0000256" key="5">
    <source>
        <dbReference type="SAM" id="Coils"/>
    </source>
</evidence>
<feature type="domain" description="Protein kinase" evidence="6">
    <location>
        <begin position="429"/>
        <end position="692"/>
    </location>
</feature>
<organism evidence="7 8">
    <name type="scientific">Tritrichomonas musculus</name>
    <dbReference type="NCBI Taxonomy" id="1915356"/>
    <lineage>
        <taxon>Eukaryota</taxon>
        <taxon>Metamonada</taxon>
        <taxon>Parabasalia</taxon>
        <taxon>Tritrichomonadida</taxon>
        <taxon>Tritrichomonadidae</taxon>
        <taxon>Tritrichomonas</taxon>
    </lineage>
</organism>
<feature type="binding site" evidence="4">
    <location>
        <position position="455"/>
    </location>
    <ligand>
        <name>ATP</name>
        <dbReference type="ChEBI" id="CHEBI:30616"/>
    </ligand>
</feature>
<keyword evidence="8" id="KW-1185">Reference proteome</keyword>
<feature type="coiled-coil region" evidence="5">
    <location>
        <begin position="363"/>
        <end position="404"/>
    </location>
</feature>
<evidence type="ECO:0000259" key="6">
    <source>
        <dbReference type="PROSITE" id="PS50011"/>
    </source>
</evidence>
<dbReference type="InterPro" id="IPR050167">
    <property type="entry name" value="Ser_Thr_protein_kinase"/>
</dbReference>
<dbReference type="PROSITE" id="PS00108">
    <property type="entry name" value="PROTEIN_KINASE_ST"/>
    <property type="match status" value="1"/>
</dbReference>
<evidence type="ECO:0000256" key="3">
    <source>
        <dbReference type="PROSITE-ProRule" id="PRU00235"/>
    </source>
</evidence>
<dbReference type="PROSITE" id="PS50011">
    <property type="entry name" value="PROTEIN_KINASE_DOM"/>
    <property type="match status" value="1"/>
</dbReference>
<dbReference type="SUPFAM" id="SSF50985">
    <property type="entry name" value="RCC1/BLIP-II"/>
    <property type="match status" value="2"/>
</dbReference>
<protein>
    <recommendedName>
        <fullName evidence="6">Protein kinase domain-containing protein</fullName>
    </recommendedName>
</protein>
<evidence type="ECO:0000256" key="4">
    <source>
        <dbReference type="PROSITE-ProRule" id="PRU10141"/>
    </source>
</evidence>
<dbReference type="InterPro" id="IPR017441">
    <property type="entry name" value="Protein_kinase_ATP_BS"/>
</dbReference>
<dbReference type="PROSITE" id="PS00107">
    <property type="entry name" value="PROTEIN_KINASE_ATP"/>
    <property type="match status" value="1"/>
</dbReference>
<keyword evidence="2 4" id="KW-0067">ATP-binding</keyword>
<dbReference type="Gene3D" id="2.130.10.30">
    <property type="entry name" value="Regulator of chromosome condensation 1/beta-lactamase-inhibitor protein II"/>
    <property type="match status" value="2"/>
</dbReference>
<dbReference type="SUPFAM" id="SSF56112">
    <property type="entry name" value="Protein kinase-like (PK-like)"/>
    <property type="match status" value="1"/>
</dbReference>
<keyword evidence="1 4" id="KW-0547">Nucleotide-binding</keyword>
<feature type="repeat" description="RCC1" evidence="3">
    <location>
        <begin position="246"/>
        <end position="296"/>
    </location>
</feature>
<dbReference type="PANTHER" id="PTHR23257">
    <property type="entry name" value="SERINE-THREONINE PROTEIN KINASE"/>
    <property type="match status" value="1"/>
</dbReference>
<reference evidence="7 8" key="1">
    <citation type="submission" date="2024-04" db="EMBL/GenBank/DDBJ databases">
        <title>Tritrichomonas musculus Genome.</title>
        <authorList>
            <person name="Alves-Ferreira E."/>
            <person name="Grigg M."/>
            <person name="Lorenzi H."/>
            <person name="Galac M."/>
        </authorList>
    </citation>
    <scope>NUCLEOTIDE SEQUENCE [LARGE SCALE GENOMIC DNA]</scope>
    <source>
        <strain evidence="7 8">EAF2021</strain>
    </source>
</reference>
<evidence type="ECO:0000256" key="1">
    <source>
        <dbReference type="ARBA" id="ARBA00022741"/>
    </source>
</evidence>
<dbReference type="Pfam" id="PF00069">
    <property type="entry name" value="Pkinase"/>
    <property type="match status" value="1"/>
</dbReference>
<gene>
    <name evidence="7" type="ORF">M9Y10_046073</name>
</gene>
<dbReference type="Pfam" id="PF13540">
    <property type="entry name" value="RCC1_2"/>
    <property type="match status" value="1"/>
</dbReference>
<dbReference type="InterPro" id="IPR000408">
    <property type="entry name" value="Reg_chr_condens"/>
</dbReference>
<sequence length="692" mass="77760">MKVAGYNKFSQLNELSNNSSIYTVSDAISPPVNSHLNVSSLLAFSTFYEHSVWINKEGKAFAVGNNSDGRISSTLPNKTLDKETEIIIKNKNGQQCKFLSVVCGAKSTLYLASGQNSNENSQLIYESFINETIFLNIGNRNPVSLFGGCYLSAAVDSEGAIFVISPKFSSLKSRIMPLFLPNGDKAVNVAFCSNDIIALGSSGQVYHYLIPTSEKSLFVKIDELSMQNIIWISGTNEHCFAVSKDGRVFGFGKFSFNRLGLTGYDKTTKFIEIYTLRTKISLVFAGYDHSIFITSEGKVLTCGYNDYGQTKLFEGPNRDKVLNPYEASYNGKPTFFVAGYGITVAFINCEVPPNTPNKNVKELFSGTSEVDELKKEIERLKKENEILRQNERKSQQRIKELEKKNQNPSKVEKKIRPLEIIDVETLQSYKKIKKVGHGATSEVFVVSRPQKIALKILDLELCKIDDNNDDDDDNFSIDINKMKHFLREYEILNQIDHPNIIKTYGFCFGDKTQEPVILLEYCPSSLKKKIKKLNKNEKIQIIIGIISAMKEVHSLGIIHRDLKLENILLDDNNNVKVSDFGLSTLADASMTYTQMAGTLKFMAPELVNCRTDINEKVDVYSFGVLVYLIISEGEFPKIGLADVGNGKKAEIPENFSSFSRNLINKCWSFEAKDRPSFEEIYNIVKGNEMKLI</sequence>
<dbReference type="InterPro" id="IPR011009">
    <property type="entry name" value="Kinase-like_dom_sf"/>
</dbReference>
<evidence type="ECO:0000256" key="2">
    <source>
        <dbReference type="ARBA" id="ARBA00022840"/>
    </source>
</evidence>
<dbReference type="Proteomes" id="UP001470230">
    <property type="component" value="Unassembled WGS sequence"/>
</dbReference>
<proteinExistence type="predicted"/>
<dbReference type="InterPro" id="IPR000719">
    <property type="entry name" value="Prot_kinase_dom"/>
</dbReference>
<dbReference type="SMART" id="SM00220">
    <property type="entry name" value="S_TKc"/>
    <property type="match status" value="1"/>
</dbReference>
<evidence type="ECO:0000313" key="7">
    <source>
        <dbReference type="EMBL" id="KAK8883423.1"/>
    </source>
</evidence>
<comment type="caution">
    <text evidence="7">The sequence shown here is derived from an EMBL/GenBank/DDBJ whole genome shotgun (WGS) entry which is preliminary data.</text>
</comment>
<dbReference type="InterPro" id="IPR008271">
    <property type="entry name" value="Ser/Thr_kinase_AS"/>
</dbReference>
<keyword evidence="5" id="KW-0175">Coiled coil</keyword>
<dbReference type="PROSITE" id="PS50012">
    <property type="entry name" value="RCC1_3"/>
    <property type="match status" value="1"/>
</dbReference>
<dbReference type="EMBL" id="JAPFFF010000009">
    <property type="protein sequence ID" value="KAK8883423.1"/>
    <property type="molecule type" value="Genomic_DNA"/>
</dbReference>
<dbReference type="Gene3D" id="1.10.510.10">
    <property type="entry name" value="Transferase(Phosphotransferase) domain 1"/>
    <property type="match status" value="1"/>
</dbReference>
<evidence type="ECO:0000313" key="8">
    <source>
        <dbReference type="Proteomes" id="UP001470230"/>
    </source>
</evidence>